<feature type="coiled-coil region" evidence="5">
    <location>
        <begin position="229"/>
        <end position="299"/>
    </location>
</feature>
<dbReference type="GO" id="GO:0030286">
    <property type="term" value="C:dynein complex"/>
    <property type="evidence" value="ECO:0007669"/>
    <property type="project" value="UniProtKB-KW"/>
</dbReference>
<dbReference type="VEuPathDB" id="VectorBase:ACMO_012718"/>
<accession>A0A182KMM3</accession>
<dbReference type="AlphaFoldDB" id="A0A182KMM3"/>
<sequence length="308" mass="34785">MGLFGRCTILHWHRNPKVALNLCEKTFATHLTALACVPYGGHRLDPLLSSLPTTNTTMADRNLELQTTLVRYNNPVLVVKHVEKREPAGDVAPSKEQTGRPGSGGAVVVDSPRETEEILNCILPPKTWEEDGQLWTQTVSSTPATRQDVINLQEMLDTRLQQTQARETGICPVRRELYTQCFDELIRQVTINCTERGLLLLRVRDEIAMSLEAYETLYCSSVSFGIRKALQAQEGKEKLQEQIQQVEHEKEMLLNSISDMKIKADQAERRNAELRASEEKKHSEEIAFLKKTNAQLKAQLEGIIAPKK</sequence>
<dbReference type="VEuPathDB" id="VectorBase:ACOM023962"/>
<dbReference type="GO" id="GO:0045504">
    <property type="term" value="F:dynein heavy chain binding"/>
    <property type="evidence" value="ECO:0007669"/>
    <property type="project" value="TreeGrafter"/>
</dbReference>
<dbReference type="GO" id="GO:0005930">
    <property type="term" value="C:axoneme"/>
    <property type="evidence" value="ECO:0007669"/>
    <property type="project" value="TreeGrafter"/>
</dbReference>
<evidence type="ECO:0000256" key="5">
    <source>
        <dbReference type="SAM" id="Coils"/>
    </source>
</evidence>
<reference evidence="7" key="2">
    <citation type="submission" date="2020-05" db="UniProtKB">
        <authorList>
            <consortium name="EnsemblMetazoa"/>
        </authorList>
    </citation>
    <scope>IDENTIFICATION</scope>
    <source>
        <strain evidence="7">Ngousso</strain>
    </source>
</reference>
<evidence type="ECO:0000256" key="2">
    <source>
        <dbReference type="ARBA" id="ARBA00023054"/>
    </source>
</evidence>
<protein>
    <submittedName>
        <fullName evidence="7">Uncharacterized protein</fullName>
    </submittedName>
</protein>
<feature type="region of interest" description="Disordered" evidence="6">
    <location>
        <begin position="84"/>
        <end position="108"/>
    </location>
</feature>
<dbReference type="EnsemblMetazoa" id="ACON004030-RA">
    <property type="protein sequence ID" value="ACON004030-PA"/>
    <property type="gene ID" value="ACON004030"/>
</dbReference>
<dbReference type="Proteomes" id="UP001105220">
    <property type="component" value="Unplaced"/>
</dbReference>
<reference key="1">
    <citation type="journal article" date="2019" name="Genes (Basel)">
        <title>A High-Quality De novo Genome Assembly from a Single Mosquito Using PacBio Sequencing.</title>
        <authorList>
            <person name="Kingan S.B."/>
            <person name="Heaton H."/>
            <person name="Cudini J."/>
            <person name="Lambert C.C."/>
            <person name="Baybayan P."/>
            <person name="Galvin B.D."/>
            <person name="Durbin R."/>
            <person name="Korlach J."/>
            <person name="Lawniczak M.K.N."/>
        </authorList>
    </citation>
    <scope>NUCLEOTIDE SEQUENCE [LARGE SCALE GENOMIC DNA]</scope>
    <source>
        <strain>Mali-NIH</strain>
    </source>
</reference>
<evidence type="ECO:0000256" key="3">
    <source>
        <dbReference type="ARBA" id="ARBA00023175"/>
    </source>
</evidence>
<keyword evidence="3" id="KW-0505">Motor protein</keyword>
<dbReference type="Pfam" id="PF10211">
    <property type="entry name" value="Ax_dynein_light"/>
    <property type="match status" value="1"/>
</dbReference>
<dbReference type="PANTHER" id="PTHR13183:SF0">
    <property type="entry name" value="AXONEMAL DYNEIN LIGHT INTERMEDIATE POLYPEPTIDE 1"/>
    <property type="match status" value="1"/>
</dbReference>
<proteinExistence type="inferred from homology"/>
<dbReference type="PANTHER" id="PTHR13183">
    <property type="entry name" value="AXONEMAL INNER ARM DYNEIN LIGHT CHAIN 28"/>
    <property type="match status" value="1"/>
</dbReference>
<dbReference type="InterPro" id="IPR019347">
    <property type="entry name" value="Axonemal_dynein_light_chain"/>
</dbReference>
<evidence type="ECO:0000313" key="7">
    <source>
        <dbReference type="EnsemblMetazoa" id="ACON004030-PA"/>
    </source>
</evidence>
<evidence type="ECO:0000313" key="8">
    <source>
        <dbReference type="Proteomes" id="UP001105220"/>
    </source>
</evidence>
<name>A0A182KMM3_ANOCL</name>
<keyword evidence="8" id="KW-1185">Reference proteome</keyword>
<keyword evidence="1" id="KW-0243">Dynein</keyword>
<keyword evidence="2 5" id="KW-0175">Coiled coil</keyword>
<comment type="similarity">
    <text evidence="4">Belongs to the inner dynein arm light chain family.</text>
</comment>
<evidence type="ECO:0000256" key="6">
    <source>
        <dbReference type="SAM" id="MobiDB-lite"/>
    </source>
</evidence>
<dbReference type="STRING" id="1518534.A0A182KMM3"/>
<organism evidence="7 8">
    <name type="scientific">Anopheles coluzzii</name>
    <name type="common">African malaria mosquito</name>
    <dbReference type="NCBI Taxonomy" id="1518534"/>
    <lineage>
        <taxon>Eukaryota</taxon>
        <taxon>Metazoa</taxon>
        <taxon>Ecdysozoa</taxon>
        <taxon>Arthropoda</taxon>
        <taxon>Hexapoda</taxon>
        <taxon>Insecta</taxon>
        <taxon>Pterygota</taxon>
        <taxon>Neoptera</taxon>
        <taxon>Endopterygota</taxon>
        <taxon>Diptera</taxon>
        <taxon>Nematocera</taxon>
        <taxon>Culicoidea</taxon>
        <taxon>Culicidae</taxon>
        <taxon>Anophelinae</taxon>
        <taxon>Anopheles</taxon>
    </lineage>
</organism>
<dbReference type="VEuPathDB" id="VectorBase:ACON004030"/>
<dbReference type="GO" id="GO:0097546">
    <property type="term" value="C:ciliary base"/>
    <property type="evidence" value="ECO:0007669"/>
    <property type="project" value="TreeGrafter"/>
</dbReference>
<evidence type="ECO:0000256" key="1">
    <source>
        <dbReference type="ARBA" id="ARBA00023017"/>
    </source>
</evidence>
<dbReference type="VEuPathDB" id="VectorBase:ACON2_039143"/>
<evidence type="ECO:0000256" key="4">
    <source>
        <dbReference type="ARBA" id="ARBA00038114"/>
    </source>
</evidence>